<proteinExistence type="predicted"/>
<protein>
    <submittedName>
        <fullName evidence="2">Putative NADH-flavin reductase</fullName>
    </submittedName>
</protein>
<dbReference type="PANTHER" id="PTHR43355">
    <property type="entry name" value="FLAVIN REDUCTASE (NADPH)"/>
    <property type="match status" value="1"/>
</dbReference>
<organism evidence="2 3">
    <name type="scientific">Pedobacter cryoconitis</name>
    <dbReference type="NCBI Taxonomy" id="188932"/>
    <lineage>
        <taxon>Bacteria</taxon>
        <taxon>Pseudomonadati</taxon>
        <taxon>Bacteroidota</taxon>
        <taxon>Sphingobacteriia</taxon>
        <taxon>Sphingobacteriales</taxon>
        <taxon>Sphingobacteriaceae</taxon>
        <taxon>Pedobacter</taxon>
    </lineage>
</organism>
<name>A0A7W9E134_9SPHI</name>
<dbReference type="InterPro" id="IPR051606">
    <property type="entry name" value="Polyketide_Oxido-like"/>
</dbReference>
<dbReference type="SUPFAM" id="SSF51735">
    <property type="entry name" value="NAD(P)-binding Rossmann-fold domains"/>
    <property type="match status" value="1"/>
</dbReference>
<dbReference type="GO" id="GO:0004074">
    <property type="term" value="F:biliverdin reductase [NAD(P)H] activity"/>
    <property type="evidence" value="ECO:0007669"/>
    <property type="project" value="TreeGrafter"/>
</dbReference>
<comment type="caution">
    <text evidence="2">The sequence shown here is derived from an EMBL/GenBank/DDBJ whole genome shotgun (WGS) entry which is preliminary data.</text>
</comment>
<dbReference type="GO" id="GO:0042602">
    <property type="term" value="F:riboflavin reductase (NADPH) activity"/>
    <property type="evidence" value="ECO:0007669"/>
    <property type="project" value="TreeGrafter"/>
</dbReference>
<dbReference type="AlphaFoldDB" id="A0A7W9E134"/>
<dbReference type="Proteomes" id="UP000537204">
    <property type="component" value="Unassembled WGS sequence"/>
</dbReference>
<accession>A0A7W9E134</accession>
<feature type="domain" description="NAD(P)-binding" evidence="1">
    <location>
        <begin position="9"/>
        <end position="204"/>
    </location>
</feature>
<sequence>MSKRILILGATGRTGKYAIPFALEKGCQVVALARNPSKINVKHDGLTILKGLPTDINDIRKAMEGCDAVLSLLSPLTRGEAISFRKINAPRVLERSMTNVLQVMNEYQIKRLLILSSVGVGNSWKYTPWYVKLLIRLTNFKVIFADHNAQEDLISASKTNWTIARPAGLNENDTTGTLAITYDHTPKPFRISRKLLAKFFIDNLYSGDFIHKMPMLSER</sequence>
<dbReference type="EMBL" id="JACHCE010000007">
    <property type="protein sequence ID" value="MBB5637959.1"/>
    <property type="molecule type" value="Genomic_DNA"/>
</dbReference>
<dbReference type="InterPro" id="IPR016040">
    <property type="entry name" value="NAD(P)-bd_dom"/>
</dbReference>
<reference evidence="2 3" key="1">
    <citation type="submission" date="2020-08" db="EMBL/GenBank/DDBJ databases">
        <title>Genomic Encyclopedia of Type Strains, Phase IV (KMG-V): Genome sequencing to study the core and pangenomes of soil and plant-associated prokaryotes.</title>
        <authorList>
            <person name="Whitman W."/>
        </authorList>
    </citation>
    <scope>NUCLEOTIDE SEQUENCE [LARGE SCALE GENOMIC DNA]</scope>
    <source>
        <strain evidence="2 3">S3M1</strain>
    </source>
</reference>
<evidence type="ECO:0000259" key="1">
    <source>
        <dbReference type="Pfam" id="PF13460"/>
    </source>
</evidence>
<dbReference type="InterPro" id="IPR036291">
    <property type="entry name" value="NAD(P)-bd_dom_sf"/>
</dbReference>
<evidence type="ECO:0000313" key="2">
    <source>
        <dbReference type="EMBL" id="MBB5637959.1"/>
    </source>
</evidence>
<dbReference type="RefSeq" id="WP_183883816.1">
    <property type="nucleotide sequence ID" value="NZ_JACHCE010000007.1"/>
</dbReference>
<dbReference type="Gene3D" id="3.40.50.720">
    <property type="entry name" value="NAD(P)-binding Rossmann-like Domain"/>
    <property type="match status" value="1"/>
</dbReference>
<dbReference type="Pfam" id="PF13460">
    <property type="entry name" value="NAD_binding_10"/>
    <property type="match status" value="1"/>
</dbReference>
<gene>
    <name evidence="2" type="ORF">HDE68_003885</name>
</gene>
<dbReference type="PANTHER" id="PTHR43355:SF2">
    <property type="entry name" value="FLAVIN REDUCTASE (NADPH)"/>
    <property type="match status" value="1"/>
</dbReference>
<evidence type="ECO:0000313" key="3">
    <source>
        <dbReference type="Proteomes" id="UP000537204"/>
    </source>
</evidence>